<keyword evidence="2" id="KW-1185">Reference proteome</keyword>
<organism evidence="1 2">
    <name type="scientific">Salvia divinorum</name>
    <name type="common">Maria pastora</name>
    <name type="synonym">Diviner's sage</name>
    <dbReference type="NCBI Taxonomy" id="28513"/>
    <lineage>
        <taxon>Eukaryota</taxon>
        <taxon>Viridiplantae</taxon>
        <taxon>Streptophyta</taxon>
        <taxon>Embryophyta</taxon>
        <taxon>Tracheophyta</taxon>
        <taxon>Spermatophyta</taxon>
        <taxon>Magnoliopsida</taxon>
        <taxon>eudicotyledons</taxon>
        <taxon>Gunneridae</taxon>
        <taxon>Pentapetalae</taxon>
        <taxon>asterids</taxon>
        <taxon>lamiids</taxon>
        <taxon>Lamiales</taxon>
        <taxon>Lamiaceae</taxon>
        <taxon>Nepetoideae</taxon>
        <taxon>Mentheae</taxon>
        <taxon>Salviinae</taxon>
        <taxon>Salvia</taxon>
        <taxon>Salvia subgen. Calosphace</taxon>
    </lineage>
</organism>
<name>A0ABD1FMC2_SALDI</name>
<evidence type="ECO:0000313" key="1">
    <source>
        <dbReference type="EMBL" id="KAL1532996.1"/>
    </source>
</evidence>
<dbReference type="Proteomes" id="UP001567538">
    <property type="component" value="Unassembled WGS sequence"/>
</dbReference>
<evidence type="ECO:0000313" key="2">
    <source>
        <dbReference type="Proteomes" id="UP001567538"/>
    </source>
</evidence>
<sequence>MTKTLQIVALLSPSFSLSQPLRVVAAVGSAARPSPSSLESRGVGPGQPVPTIGIEQQLCCPSFATARAVRTPPAAANVARQPPTQIWRAD</sequence>
<evidence type="ECO:0008006" key="3">
    <source>
        <dbReference type="Google" id="ProtNLM"/>
    </source>
</evidence>
<gene>
    <name evidence="1" type="ORF">AAHA92_32943</name>
</gene>
<accession>A0ABD1FMC2</accession>
<dbReference type="AlphaFoldDB" id="A0ABD1FMC2"/>
<protein>
    <recommendedName>
        <fullName evidence="3">Secreted protein</fullName>
    </recommendedName>
</protein>
<reference evidence="1 2" key="1">
    <citation type="submission" date="2024-06" db="EMBL/GenBank/DDBJ databases">
        <title>A chromosome level genome sequence of Diviner's sage (Salvia divinorum).</title>
        <authorList>
            <person name="Ford S.A."/>
            <person name="Ro D.-K."/>
            <person name="Ness R.W."/>
            <person name="Phillips M.A."/>
        </authorList>
    </citation>
    <scope>NUCLEOTIDE SEQUENCE [LARGE SCALE GENOMIC DNA]</scope>
    <source>
        <strain evidence="1">SAF-2024a</strain>
        <tissue evidence="1">Leaf</tissue>
    </source>
</reference>
<proteinExistence type="predicted"/>
<dbReference type="EMBL" id="JBEAFC010000014">
    <property type="protein sequence ID" value="KAL1532996.1"/>
    <property type="molecule type" value="Genomic_DNA"/>
</dbReference>
<comment type="caution">
    <text evidence="1">The sequence shown here is derived from an EMBL/GenBank/DDBJ whole genome shotgun (WGS) entry which is preliminary data.</text>
</comment>